<evidence type="ECO:0000256" key="4">
    <source>
        <dbReference type="ARBA" id="ARBA00012229"/>
    </source>
</evidence>
<keyword evidence="7" id="KW-0479">Metal-binding</keyword>
<dbReference type="OrthoDB" id="9796486at2"/>
<dbReference type="InterPro" id="IPR001041">
    <property type="entry name" value="2Fe-2S_ferredoxin-type"/>
</dbReference>
<evidence type="ECO:0000259" key="16">
    <source>
        <dbReference type="PROSITE" id="PS51384"/>
    </source>
</evidence>
<dbReference type="AlphaFoldDB" id="A0A494XIF9"/>
<dbReference type="GO" id="GO:0046872">
    <property type="term" value="F:metal ion binding"/>
    <property type="evidence" value="ECO:0007669"/>
    <property type="project" value="UniProtKB-KW"/>
</dbReference>
<comment type="catalytic activity">
    <reaction evidence="14">
        <text>2 nitric oxide + NADPH + 2 O2 = 2 nitrate + NADP(+) + H(+)</text>
        <dbReference type="Rhea" id="RHEA:19465"/>
        <dbReference type="ChEBI" id="CHEBI:15378"/>
        <dbReference type="ChEBI" id="CHEBI:15379"/>
        <dbReference type="ChEBI" id="CHEBI:16480"/>
        <dbReference type="ChEBI" id="CHEBI:17632"/>
        <dbReference type="ChEBI" id="CHEBI:57783"/>
        <dbReference type="ChEBI" id="CHEBI:58349"/>
        <dbReference type="EC" id="1.14.12.17"/>
    </reaction>
</comment>
<dbReference type="InterPro" id="IPR012349">
    <property type="entry name" value="Split_barrel_FMN-bd"/>
</dbReference>
<dbReference type="GO" id="GO:0051537">
    <property type="term" value="F:2 iron, 2 sulfur cluster binding"/>
    <property type="evidence" value="ECO:0007669"/>
    <property type="project" value="InterPro"/>
</dbReference>
<dbReference type="CDD" id="cd06184">
    <property type="entry name" value="flavohem_like_fad_nad_binding"/>
    <property type="match status" value="1"/>
</dbReference>
<keyword evidence="9" id="KW-0521">NADP</keyword>
<dbReference type="SUPFAM" id="SSF52343">
    <property type="entry name" value="Ferredoxin reductase-like, C-terminal NADP-linked domain"/>
    <property type="match status" value="1"/>
</dbReference>
<dbReference type="FunFam" id="3.40.50.80:FF:000010">
    <property type="entry name" value="Flavohemoprotein"/>
    <property type="match status" value="1"/>
</dbReference>
<accession>A0A494XIF9</accession>
<evidence type="ECO:0000256" key="8">
    <source>
        <dbReference type="ARBA" id="ARBA00022827"/>
    </source>
</evidence>
<keyword evidence="12" id="KW-0520">NAD</keyword>
<dbReference type="InterPro" id="IPR001433">
    <property type="entry name" value="OxRdtase_FAD/NAD-bd"/>
</dbReference>
<dbReference type="RefSeq" id="WP_121276370.1">
    <property type="nucleotide sequence ID" value="NZ_RBZV01000002.1"/>
</dbReference>
<dbReference type="InterPro" id="IPR036010">
    <property type="entry name" value="2Fe-2S_ferredoxin-like_sf"/>
</dbReference>
<evidence type="ECO:0000256" key="1">
    <source>
        <dbReference type="ARBA" id="ARBA00001970"/>
    </source>
</evidence>
<dbReference type="SUPFAM" id="SSF54292">
    <property type="entry name" value="2Fe-2S ferredoxin-like"/>
    <property type="match status" value="1"/>
</dbReference>
<comment type="cofactor">
    <cofactor evidence="1">
        <name>heme b</name>
        <dbReference type="ChEBI" id="CHEBI:60344"/>
    </cofactor>
</comment>
<dbReference type="SUPFAM" id="SSF63380">
    <property type="entry name" value="Riboflavin synthase domain-like"/>
    <property type="match status" value="1"/>
</dbReference>
<comment type="caution">
    <text evidence="17">The sequence shown here is derived from an EMBL/GenBank/DDBJ whole genome shotgun (WGS) entry which is preliminary data.</text>
</comment>
<dbReference type="InterPro" id="IPR017927">
    <property type="entry name" value="FAD-bd_FR_type"/>
</dbReference>
<dbReference type="Gene3D" id="3.10.20.30">
    <property type="match status" value="1"/>
</dbReference>
<protein>
    <recommendedName>
        <fullName evidence="4">nitric oxide dioxygenase</fullName>
        <ecNumber evidence="4">1.14.12.17</ecNumber>
    </recommendedName>
</protein>
<comment type="catalytic activity">
    <reaction evidence="13">
        <text>2 nitric oxide + NADH + 2 O2 = 2 nitrate + NAD(+) + H(+)</text>
        <dbReference type="Rhea" id="RHEA:19469"/>
        <dbReference type="ChEBI" id="CHEBI:15378"/>
        <dbReference type="ChEBI" id="CHEBI:15379"/>
        <dbReference type="ChEBI" id="CHEBI:16480"/>
        <dbReference type="ChEBI" id="CHEBI:17632"/>
        <dbReference type="ChEBI" id="CHEBI:57540"/>
        <dbReference type="ChEBI" id="CHEBI:57945"/>
        <dbReference type="EC" id="1.14.12.17"/>
    </reaction>
</comment>
<dbReference type="InterPro" id="IPR039261">
    <property type="entry name" value="FNR_nucleotide-bd"/>
</dbReference>
<keyword evidence="8" id="KW-0274">FAD</keyword>
<dbReference type="Pfam" id="PF00111">
    <property type="entry name" value="Fer2"/>
    <property type="match status" value="1"/>
</dbReference>
<dbReference type="PROSITE" id="PS51384">
    <property type="entry name" value="FAD_FR"/>
    <property type="match status" value="1"/>
</dbReference>
<evidence type="ECO:0000256" key="6">
    <source>
        <dbReference type="ARBA" id="ARBA00022630"/>
    </source>
</evidence>
<dbReference type="InterPro" id="IPR008333">
    <property type="entry name" value="Cbr1-like_FAD-bd_dom"/>
</dbReference>
<evidence type="ECO:0000256" key="3">
    <source>
        <dbReference type="ARBA" id="ARBA00006401"/>
    </source>
</evidence>
<dbReference type="PANTHER" id="PTHR42815">
    <property type="entry name" value="FAD-BINDING, PUTATIVE (AFU_ORTHOLOGUE AFUA_6G07600)-RELATED"/>
    <property type="match status" value="1"/>
</dbReference>
<organism evidence="17 18">
    <name type="scientific">Trinickia fusca</name>
    <dbReference type="NCBI Taxonomy" id="2419777"/>
    <lineage>
        <taxon>Bacteria</taxon>
        <taxon>Pseudomonadati</taxon>
        <taxon>Pseudomonadota</taxon>
        <taxon>Betaproteobacteria</taxon>
        <taxon>Burkholderiales</taxon>
        <taxon>Burkholderiaceae</taxon>
        <taxon>Trinickia</taxon>
    </lineage>
</organism>
<dbReference type="GO" id="GO:0008941">
    <property type="term" value="F:nitric oxide dioxygenase NAD(P)H activity"/>
    <property type="evidence" value="ECO:0007669"/>
    <property type="project" value="UniProtKB-EC"/>
</dbReference>
<keyword evidence="5" id="KW-0349">Heme</keyword>
<dbReference type="CDD" id="cd00207">
    <property type="entry name" value="fer2"/>
    <property type="match status" value="1"/>
</dbReference>
<evidence type="ECO:0000256" key="5">
    <source>
        <dbReference type="ARBA" id="ARBA00022617"/>
    </source>
</evidence>
<keyword evidence="18" id="KW-1185">Reference proteome</keyword>
<evidence type="ECO:0000256" key="10">
    <source>
        <dbReference type="ARBA" id="ARBA00023002"/>
    </source>
</evidence>
<evidence type="ECO:0000256" key="2">
    <source>
        <dbReference type="ARBA" id="ARBA00001974"/>
    </source>
</evidence>
<dbReference type="EMBL" id="RBZV01000002">
    <property type="protein sequence ID" value="RKP50525.1"/>
    <property type="molecule type" value="Genomic_DNA"/>
</dbReference>
<dbReference type="PROSITE" id="PS00197">
    <property type="entry name" value="2FE2S_FER_1"/>
    <property type="match status" value="1"/>
</dbReference>
<keyword evidence="11" id="KW-0408">Iron</keyword>
<evidence type="ECO:0000313" key="17">
    <source>
        <dbReference type="EMBL" id="RKP50525.1"/>
    </source>
</evidence>
<proteinExistence type="inferred from homology"/>
<dbReference type="InterPro" id="IPR006058">
    <property type="entry name" value="2Fe2S_fd_BS"/>
</dbReference>
<dbReference type="InterPro" id="IPR012675">
    <property type="entry name" value="Beta-grasp_dom_sf"/>
</dbReference>
<evidence type="ECO:0000256" key="12">
    <source>
        <dbReference type="ARBA" id="ARBA00023027"/>
    </source>
</evidence>
<sequence length="707" mass="77210">MSTTPLAAPPGWPFAESPFHRGERAVQARVGVLEKMNVQARRGIRDFMPDQHRQFFAQLPLLIVGTMDEAGQPWASVLTGEPGFVSSPHARQLDVHAAAGFADPLHGTLKAGASIGLLGIEPHTRRRNRMNGTVVRHDANGFSVGVSQSYGNCPQYIQARKPMFVGDEAERNAPQPVFRTDRLDDAMHALVANADTLFIATAFTGDAGGTSPAREHGVDVSHRGGKPGFVRIDDAQTLTVPDFVGNFFFNTIGNLQVNPRAGLLFIDFANGDLLYLAVEAQIVWDGEEVEAFAGAERLFRFHIKTALRVANVLPLRWGEAELSPLLARTGSWSEAARRLEAEHAPKHGDREFVITRIEDESTLIRSFYLTPTDGQAVPAHKPGQFLPIRLDVPGQASPVVRTYTLSDAPNGHGYRISVKREAHGTASRWLHDEARVGTTIKARAPSGTFTLDLQSKRPVVLLSAGVGVTPMIAMLNTVLVNDGRSRYPHPIHFIHGARDGRALAFGPHVRALAARYPNLSVHLRLSTPDETDRIGETHDSVGRVDLALIKQLLPLDDYDFYLCGPLDFLRSLADALRSIGIRDERIKQEAFGSTGPAEPPPHAQPHEDARLEGTVVEFVKSGKQALWTREHRSLLDVAISAGVDPLYSCRAGNCGTCATRLLDGEVTYRMQPTAEPAADEVLICCAMPKRDVSSTDNGQRIRVALDL</sequence>
<feature type="domain" description="2Fe-2S ferredoxin-type" evidence="15">
    <location>
        <begin position="614"/>
        <end position="707"/>
    </location>
</feature>
<dbReference type="Pfam" id="PF00175">
    <property type="entry name" value="NAD_binding_1"/>
    <property type="match status" value="1"/>
</dbReference>
<keyword evidence="6" id="KW-0285">Flavoprotein</keyword>
<dbReference type="Gene3D" id="2.40.30.10">
    <property type="entry name" value="Translation factors"/>
    <property type="match status" value="1"/>
</dbReference>
<name>A0A494XIF9_9BURK</name>
<dbReference type="SUPFAM" id="SSF50475">
    <property type="entry name" value="FMN-binding split barrel"/>
    <property type="match status" value="1"/>
</dbReference>
<feature type="domain" description="FAD-binding FR-type" evidence="16">
    <location>
        <begin position="347"/>
        <end position="452"/>
    </location>
</feature>
<dbReference type="PANTHER" id="PTHR42815:SF2">
    <property type="entry name" value="FAD-BINDING, PUTATIVE (AFU_ORTHOLOGUE AFUA_6G07600)-RELATED"/>
    <property type="match status" value="1"/>
</dbReference>
<evidence type="ECO:0000256" key="11">
    <source>
        <dbReference type="ARBA" id="ARBA00023004"/>
    </source>
</evidence>
<evidence type="ECO:0000259" key="15">
    <source>
        <dbReference type="PROSITE" id="PS51085"/>
    </source>
</evidence>
<keyword evidence="10" id="KW-0560">Oxidoreductase</keyword>
<dbReference type="InterPro" id="IPR017938">
    <property type="entry name" value="Riboflavin_synthase-like_b-brl"/>
</dbReference>
<evidence type="ECO:0000256" key="14">
    <source>
        <dbReference type="ARBA" id="ARBA00049433"/>
    </source>
</evidence>
<reference evidence="17 18" key="1">
    <citation type="submission" date="2018-10" db="EMBL/GenBank/DDBJ databases">
        <title>Paraburkholderia sp. 7MK8-2, isolated from soil.</title>
        <authorList>
            <person name="Gao Z.-H."/>
            <person name="Qiu L.-H."/>
        </authorList>
    </citation>
    <scope>NUCLEOTIDE SEQUENCE [LARGE SCALE GENOMIC DNA]</scope>
    <source>
        <strain evidence="17 18">7MK8-2</strain>
    </source>
</reference>
<dbReference type="Gene3D" id="2.30.110.10">
    <property type="entry name" value="Electron Transport, Fmn-binding Protein, Chain A"/>
    <property type="match status" value="1"/>
</dbReference>
<dbReference type="Proteomes" id="UP000280434">
    <property type="component" value="Unassembled WGS sequence"/>
</dbReference>
<comment type="cofactor">
    <cofactor evidence="2">
        <name>FAD</name>
        <dbReference type="ChEBI" id="CHEBI:57692"/>
    </cofactor>
</comment>
<gene>
    <name evidence="17" type="ORF">D7S89_05310</name>
</gene>
<evidence type="ECO:0000256" key="7">
    <source>
        <dbReference type="ARBA" id="ARBA00022723"/>
    </source>
</evidence>
<dbReference type="Gene3D" id="3.40.50.80">
    <property type="entry name" value="Nucleotide-binding domain of ferredoxin-NADP reductase (FNR) module"/>
    <property type="match status" value="1"/>
</dbReference>
<comment type="similarity">
    <text evidence="3">In the C-terminal section; belongs to the flavoprotein pyridine nucleotide cytochrome reductase family.</text>
</comment>
<evidence type="ECO:0000256" key="13">
    <source>
        <dbReference type="ARBA" id="ARBA00048649"/>
    </source>
</evidence>
<dbReference type="Pfam" id="PF00970">
    <property type="entry name" value="FAD_binding_6"/>
    <property type="match status" value="1"/>
</dbReference>
<evidence type="ECO:0000256" key="9">
    <source>
        <dbReference type="ARBA" id="ARBA00022857"/>
    </source>
</evidence>
<dbReference type="EC" id="1.14.12.17" evidence="4"/>
<dbReference type="PROSITE" id="PS51085">
    <property type="entry name" value="2FE2S_FER_2"/>
    <property type="match status" value="1"/>
</dbReference>
<evidence type="ECO:0000313" key="18">
    <source>
        <dbReference type="Proteomes" id="UP000280434"/>
    </source>
</evidence>